<dbReference type="AlphaFoldDB" id="A0AAD6CDX7"/>
<dbReference type="Proteomes" id="UP001213681">
    <property type="component" value="Unassembled WGS sequence"/>
</dbReference>
<gene>
    <name evidence="2" type="ORF">N7458_003058</name>
</gene>
<accession>A0AAD6CDX7</accession>
<proteinExistence type="predicted"/>
<evidence type="ECO:0000256" key="1">
    <source>
        <dbReference type="SAM" id="MobiDB-lite"/>
    </source>
</evidence>
<reference evidence="2" key="2">
    <citation type="journal article" date="2023" name="IMA Fungus">
        <title>Comparative genomic study of the Penicillium genus elucidates a diverse pangenome and 15 lateral gene transfer events.</title>
        <authorList>
            <person name="Petersen C."/>
            <person name="Sorensen T."/>
            <person name="Nielsen M.R."/>
            <person name="Sondergaard T.E."/>
            <person name="Sorensen J.L."/>
            <person name="Fitzpatrick D.A."/>
            <person name="Frisvad J.C."/>
            <person name="Nielsen K.L."/>
        </authorList>
    </citation>
    <scope>NUCLEOTIDE SEQUENCE</scope>
    <source>
        <strain evidence="2">IBT 16125</strain>
    </source>
</reference>
<protein>
    <submittedName>
        <fullName evidence="2">Uncharacterized protein</fullName>
    </submittedName>
</protein>
<sequence length="166" mass="19204">MPIPNLDDNPTDAYESQAHAHPENWRPYERSRVHRIDQRHELPQELLYEISEAYDRVTPQDLVDCVFVVTRSSVQASTESIFLVEKVFASLEQANITAMDFFWDYYGTFFQGSGRQDRINFFWLGDEIAGSNGVGWWVDPYGELRLTALNAEGDKFVVEVHARVLE</sequence>
<organism evidence="2 3">
    <name type="scientific">Penicillium daleae</name>
    <dbReference type="NCBI Taxonomy" id="63821"/>
    <lineage>
        <taxon>Eukaryota</taxon>
        <taxon>Fungi</taxon>
        <taxon>Dikarya</taxon>
        <taxon>Ascomycota</taxon>
        <taxon>Pezizomycotina</taxon>
        <taxon>Eurotiomycetes</taxon>
        <taxon>Eurotiomycetidae</taxon>
        <taxon>Eurotiales</taxon>
        <taxon>Aspergillaceae</taxon>
        <taxon>Penicillium</taxon>
    </lineage>
</organism>
<dbReference type="EMBL" id="JAPVEA010000002">
    <property type="protein sequence ID" value="KAJ5461506.1"/>
    <property type="molecule type" value="Genomic_DNA"/>
</dbReference>
<keyword evidence="3" id="KW-1185">Reference proteome</keyword>
<evidence type="ECO:0000313" key="2">
    <source>
        <dbReference type="EMBL" id="KAJ5461506.1"/>
    </source>
</evidence>
<evidence type="ECO:0000313" key="3">
    <source>
        <dbReference type="Proteomes" id="UP001213681"/>
    </source>
</evidence>
<reference evidence="2" key="1">
    <citation type="submission" date="2022-12" db="EMBL/GenBank/DDBJ databases">
        <authorList>
            <person name="Petersen C."/>
        </authorList>
    </citation>
    <scope>NUCLEOTIDE SEQUENCE</scope>
    <source>
        <strain evidence="2">IBT 16125</strain>
    </source>
</reference>
<name>A0AAD6CDX7_9EURO</name>
<dbReference type="RefSeq" id="XP_056770548.1">
    <property type="nucleotide sequence ID" value="XM_056906441.1"/>
</dbReference>
<dbReference type="GeneID" id="81596684"/>
<comment type="caution">
    <text evidence="2">The sequence shown here is derived from an EMBL/GenBank/DDBJ whole genome shotgun (WGS) entry which is preliminary data.</text>
</comment>
<feature type="region of interest" description="Disordered" evidence="1">
    <location>
        <begin position="1"/>
        <end position="22"/>
    </location>
</feature>